<evidence type="ECO:0000313" key="2">
    <source>
        <dbReference type="Proteomes" id="UP001517367"/>
    </source>
</evidence>
<keyword evidence="2" id="KW-1185">Reference proteome</keyword>
<dbReference type="RefSeq" id="WP_138729835.1">
    <property type="nucleotide sequence ID" value="NZ_SRMP02000004.1"/>
</dbReference>
<dbReference type="Gene3D" id="1.20.1600.10">
    <property type="entry name" value="Outer membrane efflux proteins (OEP)"/>
    <property type="match status" value="1"/>
</dbReference>
<reference evidence="1 2" key="1">
    <citation type="submission" date="2024-12" db="EMBL/GenBank/DDBJ databases">
        <authorList>
            <person name="Hu S."/>
        </authorList>
    </citation>
    <scope>NUCLEOTIDE SEQUENCE [LARGE SCALE GENOMIC DNA]</scope>
    <source>
        <strain evidence="1 2">P-25</strain>
    </source>
</reference>
<gene>
    <name evidence="1" type="ORF">E5L68_004360</name>
</gene>
<dbReference type="Proteomes" id="UP001517367">
    <property type="component" value="Unassembled WGS sequence"/>
</dbReference>
<evidence type="ECO:0000313" key="1">
    <source>
        <dbReference type="EMBL" id="MFN0290609.1"/>
    </source>
</evidence>
<organism evidence="1 2">
    <name type="scientific">Pedobacter helvus</name>
    <dbReference type="NCBI Taxonomy" id="2563444"/>
    <lineage>
        <taxon>Bacteria</taxon>
        <taxon>Pseudomonadati</taxon>
        <taxon>Bacteroidota</taxon>
        <taxon>Sphingobacteriia</taxon>
        <taxon>Sphingobacteriales</taxon>
        <taxon>Sphingobacteriaceae</taxon>
        <taxon>Pedobacter</taxon>
    </lineage>
</organism>
<dbReference type="SUPFAM" id="SSF56954">
    <property type="entry name" value="Outer membrane efflux proteins (OEP)"/>
    <property type="match status" value="1"/>
</dbReference>
<dbReference type="EMBL" id="SRMP02000004">
    <property type="protein sequence ID" value="MFN0290609.1"/>
    <property type="molecule type" value="Genomic_DNA"/>
</dbReference>
<protein>
    <submittedName>
        <fullName evidence="1">TolC family protein</fullName>
    </submittedName>
</protein>
<proteinExistence type="predicted"/>
<comment type="caution">
    <text evidence="1">The sequence shown here is derived from an EMBL/GenBank/DDBJ whole genome shotgun (WGS) entry which is preliminary data.</text>
</comment>
<accession>A0ABW9JG44</accession>
<sequence>MKLSSPQPWQENLMASLRLKAKDIQMKKRGLLVLLLLLMVGVQGYAQNDIASQINPPLLQKYIDLAKEYYPKRKMYKASELSAKAKMGVAKAGYLESLNVSYFYRPDNAAIVDASNPYSINGFQFGVYLNLGLFFRTPSLVKQAREEYNSASFLTKEYDILLETEVKQKYFEYLQWFIDLKVKNQAYIDNKTASDGLRYKYEKAEVSLDVYTKAKALTSTANSEKLLAELNMLKAKSSLEALIGKTLEEVK</sequence>
<name>A0ABW9JG44_9SPHI</name>